<dbReference type="RefSeq" id="WP_094925109.1">
    <property type="nucleotide sequence ID" value="NZ_NPIA01000005.1"/>
</dbReference>
<reference evidence="3" key="1">
    <citation type="submission" date="2017-08" db="EMBL/GenBank/DDBJ databases">
        <authorList>
            <person name="Huang Z."/>
        </authorList>
    </citation>
    <scope>NUCLEOTIDE SEQUENCE [LARGE SCALE GENOMIC DNA]</scope>
    <source>
        <strain evidence="3">SA5d-4</strain>
    </source>
</reference>
<dbReference type="Proteomes" id="UP000217083">
    <property type="component" value="Unassembled WGS sequence"/>
</dbReference>
<evidence type="ECO:0000313" key="3">
    <source>
        <dbReference type="Proteomes" id="UP000217083"/>
    </source>
</evidence>
<accession>A0A263BSR9</accession>
<keyword evidence="1" id="KW-0472">Membrane</keyword>
<comment type="caution">
    <text evidence="2">The sequence shown here is derived from an EMBL/GenBank/DDBJ whole genome shotgun (WGS) entry which is preliminary data.</text>
</comment>
<evidence type="ECO:0000256" key="1">
    <source>
        <dbReference type="SAM" id="Phobius"/>
    </source>
</evidence>
<gene>
    <name evidence="2" type="ORF">CIB95_10995</name>
</gene>
<reference evidence="2 3" key="2">
    <citation type="submission" date="2017-09" db="EMBL/GenBank/DDBJ databases">
        <title>Bacillus patelloidae sp. nov., isolated from the intestinal tract of a marine limpet.</title>
        <authorList>
            <person name="Liu R."/>
            <person name="Dong C."/>
            <person name="Shao Z."/>
        </authorList>
    </citation>
    <scope>NUCLEOTIDE SEQUENCE [LARGE SCALE GENOMIC DNA]</scope>
    <source>
        <strain evidence="2 3">SA5d-4</strain>
    </source>
</reference>
<protein>
    <submittedName>
        <fullName evidence="2">Uncharacterized protein</fullName>
    </submittedName>
</protein>
<keyword evidence="1" id="KW-1133">Transmembrane helix</keyword>
<evidence type="ECO:0000313" key="2">
    <source>
        <dbReference type="EMBL" id="OZM56739.1"/>
    </source>
</evidence>
<name>A0A263BSR9_9BACI</name>
<keyword evidence="1" id="KW-0812">Transmembrane</keyword>
<feature type="transmembrane region" description="Helical" evidence="1">
    <location>
        <begin position="52"/>
        <end position="71"/>
    </location>
</feature>
<sequence length="222" mass="25788">MDKMLKDLDKVMDEAVYQRKRFNDKQKQDILQKINMKNERKNSSFRYRLHQALSIAAVCILFVSVFSLVYIEKKSTTKKNEEKIELQGFQEPVASIALIKRIEELLVRENIIYKAEYHKVDHHINLIITVSNELSSKQITEVAEQFLKRGSIIYENLPSAAVFDGVVDVWESYSLTIEMKTLPSWNVNYGSGNQLLNTNEKIVLKGSKEKKSKEIDWSLIDN</sequence>
<dbReference type="EMBL" id="NPIA01000005">
    <property type="protein sequence ID" value="OZM56739.1"/>
    <property type="molecule type" value="Genomic_DNA"/>
</dbReference>
<organism evidence="2 3">
    <name type="scientific">Lottiidibacillus patelloidae</name>
    <dbReference type="NCBI Taxonomy" id="2670334"/>
    <lineage>
        <taxon>Bacteria</taxon>
        <taxon>Bacillati</taxon>
        <taxon>Bacillota</taxon>
        <taxon>Bacilli</taxon>
        <taxon>Bacillales</taxon>
        <taxon>Bacillaceae</taxon>
        <taxon>Lottiidibacillus</taxon>
    </lineage>
</organism>
<dbReference type="AlphaFoldDB" id="A0A263BSR9"/>
<keyword evidence="3" id="KW-1185">Reference proteome</keyword>
<proteinExistence type="predicted"/>